<dbReference type="Gene3D" id="1.20.120.520">
    <property type="entry name" value="nmb1532 protein domain like"/>
    <property type="match status" value="1"/>
</dbReference>
<organism evidence="2 3">
    <name type="scientific">Gnomoniopsis smithogilvyi</name>
    <dbReference type="NCBI Taxonomy" id="1191159"/>
    <lineage>
        <taxon>Eukaryota</taxon>
        <taxon>Fungi</taxon>
        <taxon>Dikarya</taxon>
        <taxon>Ascomycota</taxon>
        <taxon>Pezizomycotina</taxon>
        <taxon>Sordariomycetes</taxon>
        <taxon>Sordariomycetidae</taxon>
        <taxon>Diaporthales</taxon>
        <taxon>Gnomoniaceae</taxon>
        <taxon>Gnomoniopsis</taxon>
    </lineage>
</organism>
<evidence type="ECO:0000313" key="2">
    <source>
        <dbReference type="EMBL" id="KAJ4393001.1"/>
    </source>
</evidence>
<dbReference type="InterPro" id="IPR053206">
    <property type="entry name" value="Dimeric_xanthone_biosynth"/>
</dbReference>
<keyword evidence="3" id="KW-1185">Reference proteome</keyword>
<dbReference type="AlphaFoldDB" id="A0A9W8YW97"/>
<accession>A0A9W8YW97</accession>
<dbReference type="InterPro" id="IPR012312">
    <property type="entry name" value="Hemerythrin-like"/>
</dbReference>
<dbReference type="Proteomes" id="UP001140453">
    <property type="component" value="Unassembled WGS sequence"/>
</dbReference>
<dbReference type="PANTHER" id="PTHR38048:SF2">
    <property type="entry name" value="HEMERYTHRIN-LIKE DOMAIN-CONTAINING PROTEIN"/>
    <property type="match status" value="1"/>
</dbReference>
<dbReference type="EMBL" id="JAPEVB010000002">
    <property type="protein sequence ID" value="KAJ4393001.1"/>
    <property type="molecule type" value="Genomic_DNA"/>
</dbReference>
<protein>
    <recommendedName>
        <fullName evidence="1">Hemerythrin-like domain-containing protein</fullName>
    </recommendedName>
</protein>
<evidence type="ECO:0000313" key="3">
    <source>
        <dbReference type="Proteomes" id="UP001140453"/>
    </source>
</evidence>
<comment type="caution">
    <text evidence="2">The sequence shown here is derived from an EMBL/GenBank/DDBJ whole genome shotgun (WGS) entry which is preliminary data.</text>
</comment>
<dbReference type="CDD" id="cd12108">
    <property type="entry name" value="Hr-like"/>
    <property type="match status" value="1"/>
</dbReference>
<proteinExistence type="predicted"/>
<dbReference type="OrthoDB" id="58416at2759"/>
<gene>
    <name evidence="2" type="ORF">N0V93_002205</name>
</gene>
<feature type="domain" description="Hemerythrin-like" evidence="1">
    <location>
        <begin position="41"/>
        <end position="172"/>
    </location>
</feature>
<reference evidence="2" key="1">
    <citation type="submission" date="2022-10" db="EMBL/GenBank/DDBJ databases">
        <title>Tapping the CABI collections for fungal endophytes: first genome assemblies for Collariella, Neodidymelliopsis, Ascochyta clinopodiicola, Didymella pomorum, Didymosphaeria variabile, Neocosmospora piperis and Neocucurbitaria cava.</title>
        <authorList>
            <person name="Hill R."/>
        </authorList>
    </citation>
    <scope>NUCLEOTIDE SEQUENCE</scope>
    <source>
        <strain evidence="2">IMI 355082</strain>
    </source>
</reference>
<dbReference type="Pfam" id="PF01814">
    <property type="entry name" value="Hemerythrin"/>
    <property type="match status" value="1"/>
</dbReference>
<evidence type="ECO:0000259" key="1">
    <source>
        <dbReference type="Pfam" id="PF01814"/>
    </source>
</evidence>
<name>A0A9W8YW97_9PEZI</name>
<dbReference type="PANTHER" id="PTHR38048">
    <property type="entry name" value="EXPRESSED PROTEIN"/>
    <property type="match status" value="1"/>
</dbReference>
<sequence>MTTKPSDAPWADAPFPLLTTPSRLEKYKDEKHSFLHTACEMTHVHNVLIRGLNSFYQQAPYVKTHTEPGYKEKDVKDLLAYVTAWVKMVEHHHDTEEAFIFPEIEQLSGKPGFMGVATEQHEAFHGGLERLLAFAESTKPADFKWVGGMKEVVDSFSEALMDHLTKEIDLFLSMGSLDSEGLRKAWDKGEANATKQTNLALLRVVFPCVLGNADKTYEDSAHDFPPLPKVLPYVVKYGFAAGNGAWRFAPCDFWGQPRPLAFGPDRQG</sequence>